<dbReference type="InterPro" id="IPR001895">
    <property type="entry name" value="RASGEF_cat_dom"/>
</dbReference>
<dbReference type="InterPro" id="IPR000651">
    <property type="entry name" value="Ras-like_Gua-exchang_fac_N"/>
</dbReference>
<feature type="compositionally biased region" description="Polar residues" evidence="4">
    <location>
        <begin position="745"/>
        <end position="759"/>
    </location>
</feature>
<dbReference type="InterPro" id="IPR036537">
    <property type="entry name" value="Adaptor_Cbl_N_dom_sf"/>
</dbReference>
<dbReference type="InterPro" id="IPR059179">
    <property type="entry name" value="MLKL-like_MCAfunc"/>
</dbReference>
<feature type="compositionally biased region" description="Polar residues" evidence="4">
    <location>
        <begin position="713"/>
        <end position="737"/>
    </location>
</feature>
<dbReference type="InterPro" id="IPR023578">
    <property type="entry name" value="Ras_GEF_dom_sf"/>
</dbReference>
<dbReference type="EMBL" id="QPFP01000027">
    <property type="protein sequence ID" value="TEB29562.1"/>
    <property type="molecule type" value="Genomic_DNA"/>
</dbReference>
<evidence type="ECO:0000313" key="8">
    <source>
        <dbReference type="EMBL" id="TEB29562.1"/>
    </source>
</evidence>
<reference evidence="8 9" key="1">
    <citation type="journal article" date="2019" name="Nat. Ecol. Evol.">
        <title>Megaphylogeny resolves global patterns of mushroom evolution.</title>
        <authorList>
            <person name="Varga T."/>
            <person name="Krizsan K."/>
            <person name="Foldi C."/>
            <person name="Dima B."/>
            <person name="Sanchez-Garcia M."/>
            <person name="Sanchez-Ramirez S."/>
            <person name="Szollosi G.J."/>
            <person name="Szarkandi J.G."/>
            <person name="Papp V."/>
            <person name="Albert L."/>
            <person name="Andreopoulos W."/>
            <person name="Angelini C."/>
            <person name="Antonin V."/>
            <person name="Barry K.W."/>
            <person name="Bougher N.L."/>
            <person name="Buchanan P."/>
            <person name="Buyck B."/>
            <person name="Bense V."/>
            <person name="Catcheside P."/>
            <person name="Chovatia M."/>
            <person name="Cooper J."/>
            <person name="Damon W."/>
            <person name="Desjardin D."/>
            <person name="Finy P."/>
            <person name="Geml J."/>
            <person name="Haridas S."/>
            <person name="Hughes K."/>
            <person name="Justo A."/>
            <person name="Karasinski D."/>
            <person name="Kautmanova I."/>
            <person name="Kiss B."/>
            <person name="Kocsube S."/>
            <person name="Kotiranta H."/>
            <person name="LaButti K.M."/>
            <person name="Lechner B.E."/>
            <person name="Liimatainen K."/>
            <person name="Lipzen A."/>
            <person name="Lukacs Z."/>
            <person name="Mihaltcheva S."/>
            <person name="Morgado L.N."/>
            <person name="Niskanen T."/>
            <person name="Noordeloos M.E."/>
            <person name="Ohm R.A."/>
            <person name="Ortiz-Santana B."/>
            <person name="Ovrebo C."/>
            <person name="Racz N."/>
            <person name="Riley R."/>
            <person name="Savchenko A."/>
            <person name="Shiryaev A."/>
            <person name="Soop K."/>
            <person name="Spirin V."/>
            <person name="Szebenyi C."/>
            <person name="Tomsovsky M."/>
            <person name="Tulloss R.E."/>
            <person name="Uehling J."/>
            <person name="Grigoriev I.V."/>
            <person name="Vagvolgyi C."/>
            <person name="Papp T."/>
            <person name="Martin F.M."/>
            <person name="Miettinen O."/>
            <person name="Hibbett D.S."/>
            <person name="Nagy L.G."/>
        </authorList>
    </citation>
    <scope>NUCLEOTIDE SEQUENCE [LARGE SCALE GENOMIC DNA]</scope>
    <source>
        <strain evidence="8 9">FP101781</strain>
    </source>
</reference>
<dbReference type="PROSITE" id="PS50009">
    <property type="entry name" value="RASGEF_CAT"/>
    <property type="match status" value="1"/>
</dbReference>
<sequence length="1293" mass="145447">MHASPSNSRAGEDVPQDVAGYKSEGEGITAARTVPRRVAPAAEHVEQNPHVERAISSKIFSPSLKDLLSLAPNPALDTILTLLISTYSNIQKIGVYRKQCEDMFGRCCALLVKLREACEGSEGSKTLRLADELEPVLERINVTTRQWSEWGPLQSFLKQAELKDGLDRLQRQLDGAILNFGASTNLETMYRSEAIHHITREEFRASLQAILDDQRELKKLLAISSPQPVEEVMMHLQTELQDPNIPQEQHDSFQKGLWDLRSKTAKLPPLSDLTGQVELNDRHPKFTGTYNDVYKGTWLGREQVAVRLPRTLSDTAVVHEKFQQEMEIWRAFDHPNVLPLYGIVYIGKHLYSVAPWMTYGTAISFVEKYPQTNVLKLLSEVTEGLEYLHSKGIVHGDLRGVNVLISEDGVARLSDFGLSKFLENCNKGMTSAATINPRWQAPEIIREKPLSRESDIWSLAMTFLELLTRHQPYSNIIHDFDVGSEVKKYKIPQRPKDQATIDAGLNDGIWELLKRCWKKPDDRPTVEEVKDSLARIRREVAGGPSPPRGRMALLRSITGNRFRMNRPVSSRGSEGGPSTPAHPPGPFNRFQLHALGLGHLRGDPQPGGSSHATPSHSHISQSAWSGTSAESTYSHPSSRSYVSETESLASSSRPSRQGHDHALAMGIVQPSHLGRSSLLSQPHTYQSLQGLRLQDYPQPGNSSLPPPFYAGTSPPNSWSSHSPGSAYSPLSSYSPVQPNRRPSHVSETQMSPALSNFLSSPARPNHRPSCTSETQPVAGILNSRKSLNQSSSQDQDNILTMEHSSAPRVQLFHLEHDSSSYQPRIPPRAYTDSRTYHATAQSIMAADSVNQDPLVQEAISCKEAVVFVNENGAVIAGTLDGLIERLINNFNLQRDEEFREVILTACVDLIDTDHLFGMLMLRFNEAELDILRHPQDRMTVQHNVFKVLHYWLSSWKVPVNGQLLLQMGVFCKEAIQTKVSPTMVERAAGLLDLINERARQDSQPKPVLSPGRPVLQPNEITPQGLALALTLLEVTSTRLSYPATIWLTNVVVLGSMGWMTPPRRNNRIIEWIKQSLLHWDALQQRAGVVKFYLSTAQECRKLRNYHSLIAIAVALGSTSVMSLELTKRFLSKKQMAQYEELVQLTDPEDNHYRYRRALKEVIDPVYADFCIPWIAVHLKELQLVLRANKRAVMVENKPLINFQRYTLFMDKLKEVLAHSPPDLERFREQGQLAYLEDKLRSMRLGEQAEGEMEERRKSLRVDEVKLDKSKAMKLEMNVPKAARTDLIPKKDLE</sequence>
<protein>
    <submittedName>
        <fullName evidence="8">Uncharacterized protein</fullName>
    </submittedName>
</protein>
<evidence type="ECO:0000259" key="6">
    <source>
        <dbReference type="PROSITE" id="PS50011"/>
    </source>
</evidence>
<feature type="region of interest" description="Disordered" evidence="4">
    <location>
        <begin position="693"/>
        <end position="775"/>
    </location>
</feature>
<dbReference type="STRING" id="71717.A0A4Y7T7I6"/>
<evidence type="ECO:0000259" key="7">
    <source>
        <dbReference type="PROSITE" id="PS50212"/>
    </source>
</evidence>
<dbReference type="GO" id="GO:0007166">
    <property type="term" value="P:cell surface receptor signaling pathway"/>
    <property type="evidence" value="ECO:0007669"/>
    <property type="project" value="InterPro"/>
</dbReference>
<evidence type="ECO:0000259" key="5">
    <source>
        <dbReference type="PROSITE" id="PS50009"/>
    </source>
</evidence>
<dbReference type="PROSITE" id="PS50212">
    <property type="entry name" value="RASGEF_NTER"/>
    <property type="match status" value="1"/>
</dbReference>
<dbReference type="GO" id="GO:0007264">
    <property type="term" value="P:small GTPase-mediated signal transduction"/>
    <property type="evidence" value="ECO:0007669"/>
    <property type="project" value="InterPro"/>
</dbReference>
<accession>A0A4Y7T7I6</accession>
<dbReference type="Proteomes" id="UP000298030">
    <property type="component" value="Unassembled WGS sequence"/>
</dbReference>
<keyword evidence="1" id="KW-0547">Nucleotide-binding</keyword>
<evidence type="ECO:0000256" key="3">
    <source>
        <dbReference type="PROSITE-ProRule" id="PRU00168"/>
    </source>
</evidence>
<dbReference type="GO" id="GO:0005524">
    <property type="term" value="F:ATP binding"/>
    <property type="evidence" value="ECO:0007669"/>
    <property type="project" value="UniProtKB-KW"/>
</dbReference>
<dbReference type="SMART" id="SM00147">
    <property type="entry name" value="RasGEF"/>
    <property type="match status" value="1"/>
</dbReference>
<dbReference type="CDD" id="cd21037">
    <property type="entry name" value="MLKL_NTD"/>
    <property type="match status" value="1"/>
</dbReference>
<dbReference type="SUPFAM" id="SSF48366">
    <property type="entry name" value="Ras GEF"/>
    <property type="match status" value="1"/>
</dbReference>
<evidence type="ECO:0000256" key="2">
    <source>
        <dbReference type="ARBA" id="ARBA00022840"/>
    </source>
</evidence>
<evidence type="ECO:0000256" key="1">
    <source>
        <dbReference type="ARBA" id="ARBA00022741"/>
    </source>
</evidence>
<dbReference type="GO" id="GO:0005085">
    <property type="term" value="F:guanyl-nucleotide exchange factor activity"/>
    <property type="evidence" value="ECO:0007669"/>
    <property type="project" value="UniProtKB-KW"/>
</dbReference>
<dbReference type="Gene3D" id="1.10.510.10">
    <property type="entry name" value="Transferase(Phosphotransferase) domain 1"/>
    <property type="match status" value="1"/>
</dbReference>
<evidence type="ECO:0000256" key="4">
    <source>
        <dbReference type="SAM" id="MobiDB-lite"/>
    </source>
</evidence>
<comment type="caution">
    <text evidence="8">The sequence shown here is derived from an EMBL/GenBank/DDBJ whole genome shotgun (WGS) entry which is preliminary data.</text>
</comment>
<dbReference type="PROSITE" id="PS00109">
    <property type="entry name" value="PROTEIN_KINASE_TYR"/>
    <property type="match status" value="1"/>
</dbReference>
<dbReference type="OrthoDB" id="4062651at2759"/>
<dbReference type="Gene3D" id="1.10.840.10">
    <property type="entry name" value="Ras guanine-nucleotide exchange factors catalytic domain"/>
    <property type="match status" value="1"/>
</dbReference>
<feature type="domain" description="Ras-GEF" evidence="5">
    <location>
        <begin position="1021"/>
        <end position="1255"/>
    </location>
</feature>
<dbReference type="PANTHER" id="PTHR24418">
    <property type="entry name" value="TYROSINE-PROTEIN KINASE"/>
    <property type="match status" value="1"/>
</dbReference>
<dbReference type="Gene3D" id="1.20.930.20">
    <property type="entry name" value="Adaptor protein Cbl, N-terminal domain"/>
    <property type="match status" value="1"/>
</dbReference>
<name>A0A4Y7T7I6_COPMI</name>
<feature type="domain" description="Protein kinase" evidence="6">
    <location>
        <begin position="279"/>
        <end position="536"/>
    </location>
</feature>
<dbReference type="InterPro" id="IPR001245">
    <property type="entry name" value="Ser-Thr/Tyr_kinase_cat_dom"/>
</dbReference>
<gene>
    <name evidence="8" type="ORF">FA13DRAFT_650610</name>
</gene>
<dbReference type="PROSITE" id="PS50011">
    <property type="entry name" value="PROTEIN_KINASE_DOM"/>
    <property type="match status" value="1"/>
</dbReference>
<dbReference type="InterPro" id="IPR050198">
    <property type="entry name" value="Non-receptor_tyrosine_kinases"/>
</dbReference>
<keyword evidence="9" id="KW-1185">Reference proteome</keyword>
<dbReference type="Pfam" id="PF07714">
    <property type="entry name" value="PK_Tyr_Ser-Thr"/>
    <property type="match status" value="1"/>
</dbReference>
<dbReference type="InterPro" id="IPR008266">
    <property type="entry name" value="Tyr_kinase_AS"/>
</dbReference>
<keyword evidence="2" id="KW-0067">ATP-binding</keyword>
<evidence type="ECO:0000313" key="9">
    <source>
        <dbReference type="Proteomes" id="UP000298030"/>
    </source>
</evidence>
<dbReference type="InterPro" id="IPR036964">
    <property type="entry name" value="RASGEF_cat_dom_sf"/>
</dbReference>
<dbReference type="InterPro" id="IPR011009">
    <property type="entry name" value="Kinase-like_dom_sf"/>
</dbReference>
<organism evidence="8 9">
    <name type="scientific">Coprinellus micaceus</name>
    <name type="common">Glistening ink-cap mushroom</name>
    <name type="synonym">Coprinus micaceus</name>
    <dbReference type="NCBI Taxonomy" id="71717"/>
    <lineage>
        <taxon>Eukaryota</taxon>
        <taxon>Fungi</taxon>
        <taxon>Dikarya</taxon>
        <taxon>Basidiomycota</taxon>
        <taxon>Agaricomycotina</taxon>
        <taxon>Agaricomycetes</taxon>
        <taxon>Agaricomycetidae</taxon>
        <taxon>Agaricales</taxon>
        <taxon>Agaricineae</taxon>
        <taxon>Psathyrellaceae</taxon>
        <taxon>Coprinellus</taxon>
    </lineage>
</organism>
<keyword evidence="3" id="KW-0344">Guanine-nucleotide releasing factor</keyword>
<proteinExistence type="predicted"/>
<feature type="region of interest" description="Disordered" evidence="4">
    <location>
        <begin position="557"/>
        <end position="659"/>
    </location>
</feature>
<feature type="domain" description="N-terminal Ras-GEF" evidence="7">
    <location>
        <begin position="870"/>
        <end position="998"/>
    </location>
</feature>
<dbReference type="SUPFAM" id="SSF56112">
    <property type="entry name" value="Protein kinase-like (PK-like)"/>
    <property type="match status" value="1"/>
</dbReference>
<dbReference type="Gene3D" id="1.20.870.10">
    <property type="entry name" value="Son of sevenless (SoS) protein Chain: S domain 1"/>
    <property type="match status" value="1"/>
</dbReference>
<dbReference type="Pfam" id="PF00617">
    <property type="entry name" value="RasGEF"/>
    <property type="match status" value="1"/>
</dbReference>
<dbReference type="InterPro" id="IPR000719">
    <property type="entry name" value="Prot_kinase_dom"/>
</dbReference>
<feature type="compositionally biased region" description="Polar residues" evidence="4">
    <location>
        <begin position="607"/>
        <end position="655"/>
    </location>
</feature>
<dbReference type="GO" id="GO:0004672">
    <property type="term" value="F:protein kinase activity"/>
    <property type="evidence" value="ECO:0007669"/>
    <property type="project" value="InterPro"/>
</dbReference>
<feature type="region of interest" description="Disordered" evidence="4">
    <location>
        <begin position="1"/>
        <end position="27"/>
    </location>
</feature>